<proteinExistence type="predicted"/>
<comment type="caution">
    <text evidence="1">The sequence shown here is derived from an EMBL/GenBank/DDBJ whole genome shotgun (WGS) entry which is preliminary data.</text>
</comment>
<protein>
    <submittedName>
        <fullName evidence="1">DUF946 domain-containing protein</fullName>
    </submittedName>
</protein>
<organism evidence="1 2">
    <name type="scientific">Deminuibacter soli</name>
    <dbReference type="NCBI Taxonomy" id="2291815"/>
    <lineage>
        <taxon>Bacteria</taxon>
        <taxon>Pseudomonadati</taxon>
        <taxon>Bacteroidota</taxon>
        <taxon>Chitinophagia</taxon>
        <taxon>Chitinophagales</taxon>
        <taxon>Chitinophagaceae</taxon>
        <taxon>Deminuibacter</taxon>
    </lineage>
</organism>
<gene>
    <name evidence="1" type="ORF">DXN05_16440</name>
</gene>
<dbReference type="PANTHER" id="PTHR48219">
    <property type="entry name" value="VACUOLAR PROTEIN SORTING-ASSOCIATED PROTEIN 62-RELATED"/>
    <property type="match status" value="1"/>
</dbReference>
<reference evidence="1 2" key="1">
    <citation type="submission" date="2018-08" db="EMBL/GenBank/DDBJ databases">
        <title>Chitinophagaceae sp. K23C18032701, a novel bacterium isolated from forest soil.</title>
        <authorList>
            <person name="Wang C."/>
        </authorList>
    </citation>
    <scope>NUCLEOTIDE SEQUENCE [LARGE SCALE GENOMIC DNA]</scope>
    <source>
        <strain evidence="1 2">K23C18032701</strain>
    </source>
</reference>
<keyword evidence="2" id="KW-1185">Reference proteome</keyword>
<dbReference type="EMBL" id="QTJU01000006">
    <property type="protein sequence ID" value="RFM27056.1"/>
    <property type="molecule type" value="Genomic_DNA"/>
</dbReference>
<name>A0A3E1NGG5_9BACT</name>
<dbReference type="AlphaFoldDB" id="A0A3E1NGG5"/>
<accession>A0A3E1NGG5</accession>
<sequence>MFSILNRLDRTLRVINWNPGGHTQARKHRHNRPLRSVADQPIHFIHSIVKQGNRTYIYAAFINTITMAVKTGSTQQNVVLYANGHPTLLATYTSRYTWIYSDLGSGADMDVTIYRPVAPAGYYIVGDYAQGNFTAPVNNSLIVSVVNQDPAYPVIAAPASWQQVWNDADSGGDYDGAIWRAVAPTGYASLGCVGTLGYDPPVIKNYACIRQDLIANGSVGNLIWSDSGSDATEDISLYLLNNVQGAFAAQANYDPYRGPAFQLAGGFPGHSS</sequence>
<evidence type="ECO:0000313" key="1">
    <source>
        <dbReference type="EMBL" id="RFM27056.1"/>
    </source>
</evidence>
<evidence type="ECO:0000313" key="2">
    <source>
        <dbReference type="Proteomes" id="UP000261284"/>
    </source>
</evidence>
<dbReference type="Pfam" id="PF06101">
    <property type="entry name" value="Vps62"/>
    <property type="match status" value="1"/>
</dbReference>
<dbReference type="PANTHER" id="PTHR48219:SF2">
    <property type="entry name" value="VACUOLAR PROTEIN SORTING-ASSOCIATED PROTEIN 62"/>
    <property type="match status" value="1"/>
</dbReference>
<dbReference type="InterPro" id="IPR009291">
    <property type="entry name" value="Vps62"/>
</dbReference>
<dbReference type="Proteomes" id="UP000261284">
    <property type="component" value="Unassembled WGS sequence"/>
</dbReference>